<dbReference type="KEGG" id="hce:HCW_01345"/>
<evidence type="ECO:0000256" key="1">
    <source>
        <dbReference type="SAM" id="MobiDB-lite"/>
    </source>
</evidence>
<dbReference type="Proteomes" id="UP000005010">
    <property type="component" value="Chromosome"/>
</dbReference>
<reference evidence="3" key="1">
    <citation type="submission" date="2012-04" db="EMBL/GenBank/DDBJ databases">
        <title>Complete genome sequence of Helicobacter cetorum strain MIT 00-7128.</title>
        <authorList>
            <person name="Kersulyte D."/>
            <person name="Berg D.E."/>
        </authorList>
    </citation>
    <scope>NUCLEOTIDE SEQUENCE [LARGE SCALE GENOMIC DNA]</scope>
    <source>
        <strain evidence="3">MIT 00-7128</strain>
    </source>
</reference>
<protein>
    <recommendedName>
        <fullName evidence="4">Lipoprotein</fullName>
    </recommendedName>
</protein>
<evidence type="ECO:0000313" key="2">
    <source>
        <dbReference type="EMBL" id="AFI03558.1"/>
    </source>
</evidence>
<dbReference type="PATRIC" id="fig|182217.3.peg.279"/>
<dbReference type="PROSITE" id="PS51257">
    <property type="entry name" value="PROKAR_LIPOPROTEIN"/>
    <property type="match status" value="1"/>
</dbReference>
<accession>I0EKT9</accession>
<evidence type="ECO:0008006" key="4">
    <source>
        <dbReference type="Google" id="ProtNLM"/>
    </source>
</evidence>
<feature type="compositionally biased region" description="Low complexity" evidence="1">
    <location>
        <begin position="27"/>
        <end position="36"/>
    </location>
</feature>
<dbReference type="EMBL" id="CP003479">
    <property type="protein sequence ID" value="AFI03558.1"/>
    <property type="molecule type" value="Genomic_DNA"/>
</dbReference>
<name>I0EKT9_HELC0</name>
<organism evidence="2 3">
    <name type="scientific">Helicobacter cetorum (strain ATCC BAA-429 / MIT 00-7128)</name>
    <dbReference type="NCBI Taxonomy" id="182217"/>
    <lineage>
        <taxon>Bacteria</taxon>
        <taxon>Pseudomonadati</taxon>
        <taxon>Campylobacterota</taxon>
        <taxon>Epsilonproteobacteria</taxon>
        <taxon>Campylobacterales</taxon>
        <taxon>Helicobacteraceae</taxon>
        <taxon>Helicobacter</taxon>
    </lineage>
</organism>
<sequence length="108" mass="12274">MKSKISLFITIISLIGFLGACKDTPKKTTSSHTTKTAPKEANQDIERIEHEEDDEKITQKVDNLIDSENKLEKLNENDGPVQPQNNPTILQNWTNHQDNLSSPLNRNY</sequence>
<keyword evidence="3" id="KW-1185">Reference proteome</keyword>
<feature type="compositionally biased region" description="Basic and acidic residues" evidence="1">
    <location>
        <begin position="37"/>
        <end position="50"/>
    </location>
</feature>
<dbReference type="STRING" id="182217.HCW_01345"/>
<proteinExistence type="predicted"/>
<dbReference type="RefSeq" id="WP_014660431.1">
    <property type="nucleotide sequence ID" value="NC_017737.1"/>
</dbReference>
<dbReference type="HOGENOM" id="CLU_2193310_0_0_7"/>
<feature type="region of interest" description="Disordered" evidence="1">
    <location>
        <begin position="72"/>
        <end position="108"/>
    </location>
</feature>
<feature type="region of interest" description="Disordered" evidence="1">
    <location>
        <begin position="23"/>
        <end position="60"/>
    </location>
</feature>
<evidence type="ECO:0000313" key="3">
    <source>
        <dbReference type="Proteomes" id="UP000005010"/>
    </source>
</evidence>
<feature type="compositionally biased region" description="Polar residues" evidence="1">
    <location>
        <begin position="82"/>
        <end position="108"/>
    </location>
</feature>
<gene>
    <name evidence="2" type="ordered locus">HCW_01345</name>
</gene>
<dbReference type="AlphaFoldDB" id="I0EKT9"/>